<name>A0A2S9RR81_HAEIF</name>
<sequence>ASERPQVRCRTKGET</sequence>
<dbReference type="EMBL" id="NEBY01000134">
    <property type="protein sequence ID" value="PRJ63759.1"/>
    <property type="molecule type" value="Genomic_DNA"/>
</dbReference>
<comment type="caution">
    <text evidence="1">The sequence shown here is derived from an EMBL/GenBank/DDBJ whole genome shotgun (WGS) entry which is preliminary data.</text>
</comment>
<protein>
    <submittedName>
        <fullName evidence="1">Uncharacterized protein</fullName>
    </submittedName>
</protein>
<proteinExistence type="predicted"/>
<evidence type="ECO:0000313" key="2">
    <source>
        <dbReference type="Proteomes" id="UP000238532"/>
    </source>
</evidence>
<dbReference type="Proteomes" id="UP000238532">
    <property type="component" value="Unassembled WGS sequence"/>
</dbReference>
<feature type="non-terminal residue" evidence="1">
    <location>
        <position position="1"/>
    </location>
</feature>
<reference evidence="1 2" key="1">
    <citation type="submission" date="2017-04" db="EMBL/GenBank/DDBJ databases">
        <title>Haemophilus influenzae in COPD genome sequencing project.</title>
        <authorList>
            <person name="Murphy T.F."/>
            <person name="Kong Y."/>
            <person name="Nadendla S."/>
            <person name="Tettelin H."/>
            <person name="Pettigrew M."/>
        </authorList>
    </citation>
    <scope>NUCLEOTIDE SEQUENCE [LARGE SCALE GENOMIC DNA]</scope>
    <source>
        <strain evidence="1 2">56P127H1</strain>
    </source>
</reference>
<gene>
    <name evidence="1" type="ORF">BV102_01200B</name>
</gene>
<evidence type="ECO:0000313" key="1">
    <source>
        <dbReference type="EMBL" id="PRJ63759.1"/>
    </source>
</evidence>
<organism evidence="1 2">
    <name type="scientific">Haemophilus influenzae</name>
    <dbReference type="NCBI Taxonomy" id="727"/>
    <lineage>
        <taxon>Bacteria</taxon>
        <taxon>Pseudomonadati</taxon>
        <taxon>Pseudomonadota</taxon>
        <taxon>Gammaproteobacteria</taxon>
        <taxon>Pasteurellales</taxon>
        <taxon>Pasteurellaceae</taxon>
        <taxon>Haemophilus</taxon>
    </lineage>
</organism>
<accession>A0A2S9RR81</accession>